<organism evidence="4 5">
    <name type="scientific">Vagococcus lutrae</name>
    <dbReference type="NCBI Taxonomy" id="81947"/>
    <lineage>
        <taxon>Bacteria</taxon>
        <taxon>Bacillati</taxon>
        <taxon>Bacillota</taxon>
        <taxon>Bacilli</taxon>
        <taxon>Lactobacillales</taxon>
        <taxon>Enterococcaceae</taxon>
        <taxon>Vagococcus</taxon>
    </lineage>
</organism>
<keyword evidence="1" id="KW-0472">Membrane</keyword>
<feature type="domain" description="WxL Interacting Protein host binding" evidence="3">
    <location>
        <begin position="169"/>
        <end position="304"/>
    </location>
</feature>
<reference evidence="4" key="1">
    <citation type="submission" date="2023-01" db="EMBL/GenBank/DDBJ databases">
        <title>Oxazolidinone resistance genes in florfenicol resistant enterococci from beef cattle and veal calves at slaughter.</title>
        <authorList>
            <person name="Biggel M."/>
        </authorList>
    </citation>
    <scope>NUCLEOTIDE SEQUENCE</scope>
    <source>
        <strain evidence="4">K204-1</strain>
    </source>
</reference>
<evidence type="ECO:0000259" key="3">
    <source>
        <dbReference type="Pfam" id="PF11797"/>
    </source>
</evidence>
<dbReference type="AlphaFoldDB" id="A0AAE9XPM7"/>
<accession>A0AAE9XPM7</accession>
<name>A0AAE9XPM7_9ENTE</name>
<evidence type="ECO:0000256" key="1">
    <source>
        <dbReference type="SAM" id="Phobius"/>
    </source>
</evidence>
<keyword evidence="1" id="KW-1133">Transmembrane helix</keyword>
<evidence type="ECO:0000259" key="2">
    <source>
        <dbReference type="Pfam" id="PF06030"/>
    </source>
</evidence>
<gene>
    <name evidence="4" type="ORF">PML95_02975</name>
</gene>
<evidence type="ECO:0000313" key="4">
    <source>
        <dbReference type="EMBL" id="WCG23219.1"/>
    </source>
</evidence>
<dbReference type="Pfam" id="PF11797">
    <property type="entry name" value="WxLIP_HBD"/>
    <property type="match status" value="1"/>
</dbReference>
<dbReference type="RefSeq" id="WP_272163564.1">
    <property type="nucleotide sequence ID" value="NZ_CP116507.1"/>
</dbReference>
<dbReference type="InterPro" id="IPR021759">
    <property type="entry name" value="WxLIP_HBD"/>
</dbReference>
<dbReference type="Pfam" id="PF06030">
    <property type="entry name" value="WxLIP_PGBD"/>
    <property type="match status" value="1"/>
</dbReference>
<dbReference type="EMBL" id="CP116507">
    <property type="protein sequence ID" value="WCG23219.1"/>
    <property type="molecule type" value="Genomic_DNA"/>
</dbReference>
<protein>
    <submittedName>
        <fullName evidence="4">DUF916 and DUF3324 domain-containing protein</fullName>
    </submittedName>
</protein>
<keyword evidence="1" id="KW-0812">Transmembrane</keyword>
<proteinExistence type="predicted"/>
<evidence type="ECO:0000313" key="5">
    <source>
        <dbReference type="Proteomes" id="UP001179600"/>
    </source>
</evidence>
<sequence>MKLHQKMIYMVVIGLLWLGGAVTSVSAESLSFNVKPVYPENQLDKDVTYFHLQTTPNMEQTLTIEVTNVGSEPLTIEGLLYTATTNSLGVIEYGESLTEIDETVPMKLTDVATLPQAEMTIAPETTEAFPIHIQMPEKSFGGILLGGITIQEKDDEKDEDKSKEKTSTGAVIKNKFNYRYALMLEGTEPHPEPEVKLTNVTASLDHERNAFISELQNPNALLLHSLSVKSEVRKKGESSILYQDEIQDGQLAPNSTLNFPVFLKGNKFEPGTYNVKCYVSAEGQQWELEQDVTINEETAKKVNQKSVDIPEKDYTMWYVASGIVVAIVIIIIVYKMLHHRKKKK</sequence>
<dbReference type="InterPro" id="IPR010317">
    <property type="entry name" value="WxLIP_PGBD"/>
</dbReference>
<dbReference type="Proteomes" id="UP001179600">
    <property type="component" value="Chromosome"/>
</dbReference>
<feature type="transmembrane region" description="Helical" evidence="1">
    <location>
        <begin position="314"/>
        <end position="334"/>
    </location>
</feature>
<feature type="domain" description="WxL Interacting Protein peptidoglycan binding" evidence="2">
    <location>
        <begin position="32"/>
        <end position="152"/>
    </location>
</feature>